<name>A0A6J4PAC7_9ACTN</name>
<organism evidence="1">
    <name type="scientific">uncultured Quadrisphaera sp</name>
    <dbReference type="NCBI Taxonomy" id="904978"/>
    <lineage>
        <taxon>Bacteria</taxon>
        <taxon>Bacillati</taxon>
        <taxon>Actinomycetota</taxon>
        <taxon>Actinomycetes</taxon>
        <taxon>Kineosporiales</taxon>
        <taxon>Kineosporiaceae</taxon>
        <taxon>Quadrisphaera</taxon>
        <taxon>environmental samples</taxon>
    </lineage>
</organism>
<sequence length="76" mass="7215">MPLADDGDLVRRAGHLARLVAQGGAVAVVAAGDPAGAAAREQHEHAGLALVVVDAAGALDAAVARAVAAVSASAPS</sequence>
<evidence type="ECO:0000313" key="1">
    <source>
        <dbReference type="EMBL" id="CAA9404607.1"/>
    </source>
</evidence>
<dbReference type="EMBL" id="CADCUY010000217">
    <property type="protein sequence ID" value="CAA9404607.1"/>
    <property type="molecule type" value="Genomic_DNA"/>
</dbReference>
<dbReference type="AlphaFoldDB" id="A0A6J4PAC7"/>
<protein>
    <submittedName>
        <fullName evidence="1">Uncharacterized protein</fullName>
    </submittedName>
</protein>
<reference evidence="1" key="1">
    <citation type="submission" date="2020-02" db="EMBL/GenBank/DDBJ databases">
        <authorList>
            <person name="Meier V. D."/>
        </authorList>
    </citation>
    <scope>NUCLEOTIDE SEQUENCE</scope>
    <source>
        <strain evidence="1">AVDCRST_MAG35</strain>
    </source>
</reference>
<accession>A0A6J4PAC7</accession>
<proteinExistence type="predicted"/>
<gene>
    <name evidence="1" type="ORF">AVDCRST_MAG35-1090</name>
</gene>